<dbReference type="CDD" id="cd02440">
    <property type="entry name" value="AdoMet_MTases"/>
    <property type="match status" value="1"/>
</dbReference>
<reference evidence="5 6" key="1">
    <citation type="submission" date="2021-03" db="EMBL/GenBank/DDBJ databases">
        <title>Pseudidiomarina terrestris, a new bacterium isolated from saline soil.</title>
        <authorList>
            <person name="Galisteo C."/>
            <person name="De La Haba R."/>
            <person name="Sanchez-Porro C."/>
            <person name="Ventosa A."/>
        </authorList>
    </citation>
    <scope>NUCLEOTIDE SEQUENCE [LARGE SCALE GENOMIC DNA]</scope>
    <source>
        <strain evidence="3 6">1APP75-32.1</strain>
        <strain evidence="5">1APR75-15</strain>
        <strain evidence="4">1ASR75-15</strain>
    </source>
</reference>
<evidence type="ECO:0000313" key="3">
    <source>
        <dbReference type="EMBL" id="MDN7124496.1"/>
    </source>
</evidence>
<dbReference type="Pfam" id="PF08241">
    <property type="entry name" value="Methyltransf_11"/>
    <property type="match status" value="1"/>
</dbReference>
<dbReference type="AlphaFoldDB" id="A0AAW7QWD1"/>
<protein>
    <submittedName>
        <fullName evidence="3">Methyltransferase domain-containing protein</fullName>
    </submittedName>
</protein>
<keyword evidence="5" id="KW-1185">Reference proteome</keyword>
<evidence type="ECO:0000259" key="2">
    <source>
        <dbReference type="Pfam" id="PF08241"/>
    </source>
</evidence>
<keyword evidence="3" id="KW-0489">Methyltransferase</keyword>
<evidence type="ECO:0000313" key="4">
    <source>
        <dbReference type="EMBL" id="MDN7129213.1"/>
    </source>
</evidence>
<dbReference type="GO" id="GO:0008757">
    <property type="term" value="F:S-adenosylmethionine-dependent methyltransferase activity"/>
    <property type="evidence" value="ECO:0007669"/>
    <property type="project" value="InterPro"/>
</dbReference>
<dbReference type="InterPro" id="IPR029063">
    <property type="entry name" value="SAM-dependent_MTases_sf"/>
</dbReference>
<accession>A0AAW7QWD1</accession>
<name>A0AAW7QWD1_9GAMM</name>
<evidence type="ECO:0000313" key="6">
    <source>
        <dbReference type="Proteomes" id="UP001169492"/>
    </source>
</evidence>
<evidence type="ECO:0000256" key="1">
    <source>
        <dbReference type="SAM" id="MobiDB-lite"/>
    </source>
</evidence>
<dbReference type="GO" id="GO:0032259">
    <property type="term" value="P:methylation"/>
    <property type="evidence" value="ECO:0007669"/>
    <property type="project" value="UniProtKB-KW"/>
</dbReference>
<dbReference type="SUPFAM" id="SSF53335">
    <property type="entry name" value="S-adenosyl-L-methionine-dependent methyltransferases"/>
    <property type="match status" value="1"/>
</dbReference>
<gene>
    <name evidence="3" type="ORF">J6I90_06345</name>
    <name evidence="4" type="ORF">J6I92_04960</name>
</gene>
<dbReference type="Proteomes" id="UP001169492">
    <property type="component" value="Unassembled WGS sequence"/>
</dbReference>
<feature type="region of interest" description="Disordered" evidence="1">
    <location>
        <begin position="76"/>
        <end position="98"/>
    </location>
</feature>
<dbReference type="Gene3D" id="3.40.50.150">
    <property type="entry name" value="Vaccinia Virus protein VP39"/>
    <property type="match status" value="1"/>
</dbReference>
<keyword evidence="3" id="KW-0808">Transferase</keyword>
<organism evidence="3 6">
    <name type="scientific">Pseudidiomarina terrestris</name>
    <dbReference type="NCBI Taxonomy" id="2820060"/>
    <lineage>
        <taxon>Bacteria</taxon>
        <taxon>Pseudomonadati</taxon>
        <taxon>Pseudomonadota</taxon>
        <taxon>Gammaproteobacteria</taxon>
        <taxon>Alteromonadales</taxon>
        <taxon>Idiomarinaceae</taxon>
        <taxon>Pseudidiomarina</taxon>
    </lineage>
</organism>
<dbReference type="EMBL" id="JAGGJB010000003">
    <property type="protein sequence ID" value="MDN7124496.1"/>
    <property type="molecule type" value="Genomic_DNA"/>
</dbReference>
<sequence>MGKSYQEHFEQRGSAYDKAMLRFPKARQQEFEQVIAAARITAGMTVVDVPAGGAYLREFLPANVNYQAHEPCASFTNHGIAPPPTGAAPTGSGTPKQERAALAENDALPQGGLPLLPLPWRDGEVDAAVSLAGVHHLDDKVPLFRELKRVLKSGGRLALSDVAKGSKVAKFLDGYVGDNNSTGHEGLFLDRDTLTELEQAGFAIEQHHQNDFHWIFPDRYSMAAFCHELFDLQKSTIADTQRAIENELGVTEYPDGRVGMHWSLMTIAAVARHE</sequence>
<dbReference type="RefSeq" id="WP_301834352.1">
    <property type="nucleotide sequence ID" value="NZ_JAGGJC010000001.1"/>
</dbReference>
<evidence type="ECO:0000313" key="5">
    <source>
        <dbReference type="Proteomes" id="UP001169491"/>
    </source>
</evidence>
<dbReference type="EMBL" id="JAGGJC010000001">
    <property type="protein sequence ID" value="MDN7129213.1"/>
    <property type="molecule type" value="Genomic_DNA"/>
</dbReference>
<proteinExistence type="predicted"/>
<feature type="domain" description="Methyltransferase type 11" evidence="2">
    <location>
        <begin position="118"/>
        <end position="158"/>
    </location>
</feature>
<dbReference type="Proteomes" id="UP001169491">
    <property type="component" value="Unassembled WGS sequence"/>
</dbReference>
<dbReference type="InterPro" id="IPR013216">
    <property type="entry name" value="Methyltransf_11"/>
</dbReference>
<comment type="caution">
    <text evidence="3">The sequence shown here is derived from an EMBL/GenBank/DDBJ whole genome shotgun (WGS) entry which is preliminary data.</text>
</comment>